<proteinExistence type="predicted"/>
<dbReference type="EMBL" id="BJHW01000001">
    <property type="protein sequence ID" value="GDY54380.1"/>
    <property type="molecule type" value="Genomic_DNA"/>
</dbReference>
<keyword evidence="2" id="KW-0472">Membrane</keyword>
<evidence type="ECO:0000256" key="1">
    <source>
        <dbReference type="SAM" id="MobiDB-lite"/>
    </source>
</evidence>
<feature type="transmembrane region" description="Helical" evidence="2">
    <location>
        <begin position="32"/>
        <end position="50"/>
    </location>
</feature>
<evidence type="ECO:0000313" key="4">
    <source>
        <dbReference type="Proteomes" id="UP000301309"/>
    </source>
</evidence>
<evidence type="ECO:0000313" key="3">
    <source>
        <dbReference type="EMBL" id="GDY54380.1"/>
    </source>
</evidence>
<protein>
    <recommendedName>
        <fullName evidence="5">SCO1431 family membrane protein</fullName>
    </recommendedName>
</protein>
<evidence type="ECO:0008006" key="5">
    <source>
        <dbReference type="Google" id="ProtNLM"/>
    </source>
</evidence>
<keyword evidence="2" id="KW-1133">Transmembrane helix</keyword>
<keyword evidence="2" id="KW-0812">Transmembrane</keyword>
<evidence type="ECO:0000256" key="2">
    <source>
        <dbReference type="SAM" id="Phobius"/>
    </source>
</evidence>
<dbReference type="NCBIfam" id="NF033485">
    <property type="entry name" value="small_SCO1431"/>
    <property type="match status" value="1"/>
</dbReference>
<gene>
    <name evidence="3" type="ORF">SVIO_050030</name>
</gene>
<dbReference type="Proteomes" id="UP000301309">
    <property type="component" value="Unassembled WGS sequence"/>
</dbReference>
<keyword evidence="4" id="KW-1185">Reference proteome</keyword>
<organism evidence="3 4">
    <name type="scientific">Streptomyces violaceusniger</name>
    <dbReference type="NCBI Taxonomy" id="68280"/>
    <lineage>
        <taxon>Bacteria</taxon>
        <taxon>Bacillati</taxon>
        <taxon>Actinomycetota</taxon>
        <taxon>Actinomycetes</taxon>
        <taxon>Kitasatosporales</taxon>
        <taxon>Streptomycetaceae</taxon>
        <taxon>Streptomyces</taxon>
        <taxon>Streptomyces violaceusniger group</taxon>
    </lineage>
</organism>
<dbReference type="RefSeq" id="WP_137978345.1">
    <property type="nucleotide sequence ID" value="NZ_BAAASO010000003.1"/>
</dbReference>
<comment type="caution">
    <text evidence="3">The sequence shown here is derived from an EMBL/GenBank/DDBJ whole genome shotgun (WGS) entry which is preliminary data.</text>
</comment>
<reference evidence="3 4" key="1">
    <citation type="journal article" date="2020" name="Int. J. Syst. Evol. Microbiol.">
        <title>Reclassification of Streptomyces castelarensis and Streptomyces sporoclivatus as later heterotypic synonyms of Streptomyces antimycoticus.</title>
        <authorList>
            <person name="Komaki H."/>
            <person name="Tamura T."/>
        </authorList>
    </citation>
    <scope>NUCLEOTIDE SEQUENCE [LARGE SCALE GENOMIC DNA]</scope>
    <source>
        <strain evidence="3 4">NBRC 13459</strain>
    </source>
</reference>
<accession>A0A4D4L5U0</accession>
<sequence>MTDIAARRAGLTGLQAHTGGPSDGEGHLLEHLLGWSLVVVLALLTTGLGLF</sequence>
<feature type="region of interest" description="Disordered" evidence="1">
    <location>
        <begin position="1"/>
        <end position="22"/>
    </location>
</feature>
<dbReference type="InterPro" id="IPR047816">
    <property type="entry name" value="SCO1431-like"/>
</dbReference>
<dbReference type="AlphaFoldDB" id="A0A4D4L5U0"/>
<name>A0A4D4L5U0_STRVO</name>